<organism evidence="4 5">
    <name type="scientific">Deinococcus puniceus</name>
    <dbReference type="NCBI Taxonomy" id="1182568"/>
    <lineage>
        <taxon>Bacteria</taxon>
        <taxon>Thermotogati</taxon>
        <taxon>Deinococcota</taxon>
        <taxon>Deinococci</taxon>
        <taxon>Deinococcales</taxon>
        <taxon>Deinococcaceae</taxon>
        <taxon>Deinococcus</taxon>
    </lineage>
</organism>
<dbReference type="PRINTS" id="PR00081">
    <property type="entry name" value="GDHRDH"/>
</dbReference>
<protein>
    <submittedName>
        <fullName evidence="4">Short-chain dehydrogenase</fullName>
    </submittedName>
</protein>
<dbReference type="InterPro" id="IPR002347">
    <property type="entry name" value="SDR_fam"/>
</dbReference>
<reference evidence="4 5" key="1">
    <citation type="submission" date="2015-01" db="EMBL/GenBank/DDBJ databases">
        <title>Deinococcus puniceus/DY1/ whole genome sequencing.</title>
        <authorList>
            <person name="Kim M.K."/>
            <person name="Srinivasan S."/>
            <person name="Lee J.-J."/>
        </authorList>
    </citation>
    <scope>NUCLEOTIDE SEQUENCE [LARGE SCALE GENOMIC DNA]</scope>
    <source>
        <strain evidence="4 5">DY1</strain>
    </source>
</reference>
<comment type="similarity">
    <text evidence="1 3">Belongs to the short-chain dehydrogenases/reductases (SDR) family.</text>
</comment>
<evidence type="ECO:0000256" key="3">
    <source>
        <dbReference type="RuleBase" id="RU000363"/>
    </source>
</evidence>
<dbReference type="EMBL" id="CP011387">
    <property type="protein sequence ID" value="ANE43138.1"/>
    <property type="molecule type" value="Genomic_DNA"/>
</dbReference>
<keyword evidence="2" id="KW-0560">Oxidoreductase</keyword>
<dbReference type="KEGG" id="dpu:SU48_04445"/>
<dbReference type="PANTHER" id="PTHR43115">
    <property type="entry name" value="DEHYDROGENASE/REDUCTASE SDR FAMILY MEMBER 11"/>
    <property type="match status" value="1"/>
</dbReference>
<dbReference type="PANTHER" id="PTHR43115:SF4">
    <property type="entry name" value="DEHYDROGENASE_REDUCTASE SDR FAMILY MEMBER 11"/>
    <property type="match status" value="1"/>
</dbReference>
<gene>
    <name evidence="4" type="ORF">SU48_04445</name>
</gene>
<evidence type="ECO:0000256" key="2">
    <source>
        <dbReference type="ARBA" id="ARBA00023002"/>
    </source>
</evidence>
<dbReference type="RefSeq" id="WP_064014194.1">
    <property type="nucleotide sequence ID" value="NZ_CP011387.1"/>
</dbReference>
<dbReference type="Gene3D" id="3.40.50.720">
    <property type="entry name" value="NAD(P)-binding Rossmann-like Domain"/>
    <property type="match status" value="1"/>
</dbReference>
<dbReference type="PATRIC" id="fig|1182568.3.peg.925"/>
<dbReference type="Proteomes" id="UP000077363">
    <property type="component" value="Chromosome"/>
</dbReference>
<dbReference type="GO" id="GO:0016491">
    <property type="term" value="F:oxidoreductase activity"/>
    <property type="evidence" value="ECO:0007669"/>
    <property type="project" value="UniProtKB-KW"/>
</dbReference>
<dbReference type="SUPFAM" id="SSF51735">
    <property type="entry name" value="NAD(P)-binding Rossmann-fold domains"/>
    <property type="match status" value="1"/>
</dbReference>
<sequence>MTSSATSLTASPFDVSGRVVAVTGASKGIGWALVQALAAAGATVIGGARDVSGLTLPGATFLPLDVTDETSVGAFAEAAKQAGVDSLVNNAGVGSFLPVQDITPAEYHRVMDTNVLGTLLVTRALIGQFQARHARGHTSSLVNITSDVSGRTFAGGALYTASKYAQRAITQALAHEGHSYGLRVTEIRPGMVDTYFADSQQGEAHKAAWLRPEDVAQATLYALSAPAHARIDEILLHPTVQDVAF</sequence>
<accession>A0A172T7X7</accession>
<dbReference type="OrthoDB" id="9775296at2"/>
<proteinExistence type="inferred from homology"/>
<dbReference type="Pfam" id="PF00106">
    <property type="entry name" value="adh_short"/>
    <property type="match status" value="1"/>
</dbReference>
<dbReference type="PRINTS" id="PR00080">
    <property type="entry name" value="SDRFAMILY"/>
</dbReference>
<name>A0A172T7X7_9DEIO</name>
<dbReference type="STRING" id="1182568.SU48_04445"/>
<dbReference type="AlphaFoldDB" id="A0A172T7X7"/>
<dbReference type="InterPro" id="IPR036291">
    <property type="entry name" value="NAD(P)-bd_dom_sf"/>
</dbReference>
<evidence type="ECO:0000313" key="4">
    <source>
        <dbReference type="EMBL" id="ANE43138.1"/>
    </source>
</evidence>
<evidence type="ECO:0000256" key="1">
    <source>
        <dbReference type="ARBA" id="ARBA00006484"/>
    </source>
</evidence>
<evidence type="ECO:0000313" key="5">
    <source>
        <dbReference type="Proteomes" id="UP000077363"/>
    </source>
</evidence>
<keyword evidence="5" id="KW-1185">Reference proteome</keyword>